<dbReference type="RefSeq" id="WP_041946973.1">
    <property type="nucleotide sequence ID" value="NZ_CP020534.1"/>
</dbReference>
<dbReference type="AlphaFoldDB" id="A0AAW4AZM3"/>
<dbReference type="EMBL" id="RDOM01000033">
    <property type="protein sequence ID" value="MBF4272947.1"/>
    <property type="molecule type" value="Genomic_DNA"/>
</dbReference>
<dbReference type="KEGG" id="vau:VANGNB10_cI1594c"/>
<dbReference type="NCBIfam" id="TIGR01600">
    <property type="entry name" value="phage_tail_L"/>
    <property type="match status" value="1"/>
</dbReference>
<gene>
    <name evidence="1" type="ORF">EAY07_13050</name>
</gene>
<dbReference type="Proteomes" id="UP000722957">
    <property type="component" value="Unassembled WGS sequence"/>
</dbReference>
<evidence type="ECO:0000313" key="2">
    <source>
        <dbReference type="Proteomes" id="UP000722957"/>
    </source>
</evidence>
<dbReference type="InterPro" id="IPR006487">
    <property type="entry name" value="Phage_lambda_L"/>
</dbReference>
<evidence type="ECO:0000313" key="1">
    <source>
        <dbReference type="EMBL" id="MBF4272947.1"/>
    </source>
</evidence>
<reference evidence="1 2" key="1">
    <citation type="journal article" date="2021" name="PeerJ">
        <title>Analysis of 44 Vibrio anguillarum genomes reveals high genetic diversity.</title>
        <authorList>
            <person name="Hansen M.J."/>
            <person name="Dalsgaard I."/>
        </authorList>
    </citation>
    <scope>NUCLEOTIDE SEQUENCE [LARGE SCALE GENOMIC DNA]</scope>
    <source>
        <strain evidence="1 2">17-16730-2A</strain>
    </source>
</reference>
<dbReference type="Pfam" id="PF05100">
    <property type="entry name" value="Phage_tail_L"/>
    <property type="match status" value="1"/>
</dbReference>
<dbReference type="GO" id="GO:0051536">
    <property type="term" value="F:iron-sulfur cluster binding"/>
    <property type="evidence" value="ECO:0007669"/>
    <property type="project" value="InterPro"/>
</dbReference>
<dbReference type="GO" id="GO:0046718">
    <property type="term" value="P:symbiont entry into host cell"/>
    <property type="evidence" value="ECO:0007669"/>
    <property type="project" value="InterPro"/>
</dbReference>
<protein>
    <submittedName>
        <fullName evidence="1">Phage minor tail protein L</fullName>
    </submittedName>
</protein>
<dbReference type="GO" id="GO:0030430">
    <property type="term" value="C:host cell cytoplasm"/>
    <property type="evidence" value="ECO:0007669"/>
    <property type="project" value="InterPro"/>
</dbReference>
<comment type="caution">
    <text evidence="1">The sequence shown here is derived from an EMBL/GenBank/DDBJ whole genome shotgun (WGS) entry which is preliminary data.</text>
</comment>
<proteinExistence type="predicted"/>
<name>A0AAW4AZM3_VIBAN</name>
<accession>A0AAW4AZM3</accession>
<sequence length="248" mass="27452">MSLSNDIQTLEPGSEIILFEVDGTDFDADILRFQSHLEPYTEQEIQAALQSGEDLQPKSITWQGEKFYTWPCQITGIEANSDGSPSSPTLIVANVDSSITALCLAYQDMSQAKVTVRRTLAKYLDAVNFPEGNDQADQDQEHVEIWYIRRKLSEDKISVTFELSSPADVGGIQVGRKMTAYCQWCLKGNYRGADCGYSGAAMFTDEDQPTDDPSKDKCSGTLTGCTLRFGQNNQLPHGGFPAVRLIRK</sequence>
<organism evidence="1 2">
    <name type="scientific">Vibrio anguillarum</name>
    <name type="common">Listonella anguillarum</name>
    <dbReference type="NCBI Taxonomy" id="55601"/>
    <lineage>
        <taxon>Bacteria</taxon>
        <taxon>Pseudomonadati</taxon>
        <taxon>Pseudomonadota</taxon>
        <taxon>Gammaproteobacteria</taxon>
        <taxon>Vibrionales</taxon>
        <taxon>Vibrionaceae</taxon>
        <taxon>Vibrio</taxon>
    </lineage>
</organism>